<dbReference type="InterPro" id="IPR028364">
    <property type="entry name" value="Ribosomal_uL1/biogenesis"/>
</dbReference>
<dbReference type="EMBL" id="JBJXBP010000001">
    <property type="protein sequence ID" value="KAL3848736.1"/>
    <property type="molecule type" value="Genomic_DNA"/>
</dbReference>
<dbReference type="AlphaFoldDB" id="A0ABD3UGU0"/>
<reference evidence="6 7" key="1">
    <citation type="submission" date="2024-12" db="EMBL/GenBank/DDBJ databases">
        <title>The unique morphological basis and parallel evolutionary history of personate flowers in Penstemon.</title>
        <authorList>
            <person name="Depatie T.H."/>
            <person name="Wessinger C.A."/>
        </authorList>
    </citation>
    <scope>NUCLEOTIDE SEQUENCE [LARGE SCALE GENOMIC DNA]</scope>
    <source>
        <strain evidence="6">WTNN_2</strain>
        <tissue evidence="6">Leaf</tissue>
    </source>
</reference>
<feature type="region of interest" description="Disordered" evidence="5">
    <location>
        <begin position="29"/>
        <end position="79"/>
    </location>
</feature>
<name>A0ABD3UGU0_9LAMI</name>
<evidence type="ECO:0000256" key="5">
    <source>
        <dbReference type="SAM" id="MobiDB-lite"/>
    </source>
</evidence>
<keyword evidence="7" id="KW-1185">Reference proteome</keyword>
<keyword evidence="2" id="KW-0689">Ribosomal protein</keyword>
<evidence type="ECO:0000256" key="2">
    <source>
        <dbReference type="ARBA" id="ARBA00022980"/>
    </source>
</evidence>
<dbReference type="CDD" id="cd00403">
    <property type="entry name" value="Ribosomal_L1"/>
    <property type="match status" value="1"/>
</dbReference>
<dbReference type="GO" id="GO:0005840">
    <property type="term" value="C:ribosome"/>
    <property type="evidence" value="ECO:0007669"/>
    <property type="project" value="UniProtKB-KW"/>
</dbReference>
<evidence type="ECO:0000256" key="1">
    <source>
        <dbReference type="ARBA" id="ARBA00010531"/>
    </source>
</evidence>
<dbReference type="PANTHER" id="PTHR36427">
    <property type="entry name" value="54S RIBOSOMAL PROTEIN L1, MITOCHONDRIAL"/>
    <property type="match status" value="1"/>
</dbReference>
<dbReference type="Gene3D" id="3.30.190.20">
    <property type="match status" value="1"/>
</dbReference>
<feature type="region of interest" description="Disordered" evidence="5">
    <location>
        <begin position="91"/>
        <end position="118"/>
    </location>
</feature>
<dbReference type="InterPro" id="IPR023674">
    <property type="entry name" value="Ribosomal_uL1-like"/>
</dbReference>
<organism evidence="6 7">
    <name type="scientific">Penstemon smallii</name>
    <dbReference type="NCBI Taxonomy" id="265156"/>
    <lineage>
        <taxon>Eukaryota</taxon>
        <taxon>Viridiplantae</taxon>
        <taxon>Streptophyta</taxon>
        <taxon>Embryophyta</taxon>
        <taxon>Tracheophyta</taxon>
        <taxon>Spermatophyta</taxon>
        <taxon>Magnoliopsida</taxon>
        <taxon>eudicotyledons</taxon>
        <taxon>Gunneridae</taxon>
        <taxon>Pentapetalae</taxon>
        <taxon>asterids</taxon>
        <taxon>lamiids</taxon>
        <taxon>Lamiales</taxon>
        <taxon>Plantaginaceae</taxon>
        <taxon>Cheloneae</taxon>
        <taxon>Penstemon</taxon>
    </lineage>
</organism>
<evidence type="ECO:0000313" key="7">
    <source>
        <dbReference type="Proteomes" id="UP001634393"/>
    </source>
</evidence>
<evidence type="ECO:0000256" key="3">
    <source>
        <dbReference type="ARBA" id="ARBA00023274"/>
    </source>
</evidence>
<keyword evidence="3" id="KW-0687">Ribonucleoprotein</keyword>
<proteinExistence type="inferred from homology"/>
<dbReference type="InterPro" id="IPR016095">
    <property type="entry name" value="Ribosomal_uL1_3-a/b-sand"/>
</dbReference>
<comment type="caution">
    <text evidence="6">The sequence shown here is derived from an EMBL/GenBank/DDBJ whole genome shotgun (WGS) entry which is preliminary data.</text>
</comment>
<dbReference type="SUPFAM" id="SSF56808">
    <property type="entry name" value="Ribosomal protein L1"/>
    <property type="match status" value="1"/>
</dbReference>
<gene>
    <name evidence="6" type="ORF">ACJIZ3_010618</name>
</gene>
<dbReference type="Proteomes" id="UP001634393">
    <property type="component" value="Unassembled WGS sequence"/>
</dbReference>
<sequence length="406" mass="45956">MAAFKHLLSQTRRRFFSDPPLPSYLFRRAFSSEPDPNSRNPLPIQPVSYPSKPKPDLSHETLSESTSEQQTSPLDETWSWTRDEMRYMKDSSDPIAPVSYPNRVAPLPEDRTGVEEEMNEELERERRRIDEDKWRGIRERGVLRYGKEKEEANLPFPRMIKVENNDQNSKKKKTKVVYDLKEAIRLVKASTRVTFDETLEAHVKMTPDLKRTDLKLNGFVRFPHGFGKTYRVAVFAEGTAADEARDAGADVVGGPELVEDILTGQLKVDFDKCIATTSMMAHVKKLSKILKQLMPDPKKKTVTNDMSPTVKEAKQQGVLFKKDKTAIVHVGVGKVSFTEDALRENLGAFVNALLLAKPAGLKKSSKYAGYVDSFHICSTMGQSFPITIQSLSMAADRYSRLQQLRA</sequence>
<feature type="compositionally biased region" description="Low complexity" evidence="5">
    <location>
        <begin position="63"/>
        <end position="72"/>
    </location>
</feature>
<protein>
    <recommendedName>
        <fullName evidence="4">CL1</fullName>
    </recommendedName>
</protein>
<evidence type="ECO:0000313" key="6">
    <source>
        <dbReference type="EMBL" id="KAL3848736.1"/>
    </source>
</evidence>
<evidence type="ECO:0000256" key="4">
    <source>
        <dbReference type="ARBA" id="ARBA00082680"/>
    </source>
</evidence>
<dbReference type="Pfam" id="PF00687">
    <property type="entry name" value="Ribosomal_L1"/>
    <property type="match status" value="1"/>
</dbReference>
<dbReference type="FunFam" id="3.40.50.790:FF:000001">
    <property type="entry name" value="50S ribosomal protein L1"/>
    <property type="match status" value="1"/>
</dbReference>
<comment type="similarity">
    <text evidence="1">Belongs to the universal ribosomal protein uL1 family.</text>
</comment>
<dbReference type="PANTHER" id="PTHR36427:SF4">
    <property type="entry name" value="RIBOSOMAL PROTEIN L1P_L10E FAMILY"/>
    <property type="match status" value="1"/>
</dbReference>
<accession>A0ABD3UGU0</accession>
<dbReference type="GO" id="GO:1990904">
    <property type="term" value="C:ribonucleoprotein complex"/>
    <property type="evidence" value="ECO:0007669"/>
    <property type="project" value="UniProtKB-KW"/>
</dbReference>
<feature type="compositionally biased region" description="Basic and acidic residues" evidence="5">
    <location>
        <begin position="53"/>
        <end position="62"/>
    </location>
</feature>
<dbReference type="Gene3D" id="3.40.50.790">
    <property type="match status" value="1"/>
</dbReference>